<protein>
    <submittedName>
        <fullName evidence="3">Glucosamine-6-phosphate deaminase</fullName>
    </submittedName>
</protein>
<reference evidence="3 4" key="1">
    <citation type="submission" date="2017-08" db="EMBL/GenBank/DDBJ databases">
        <title>Draft genome sequence of filamentous cyanobacterium Calothrix elsteri CCALA 953.</title>
        <authorList>
            <person name="Gagunashvili A.N."/>
            <person name="Elster J."/>
            <person name="Andresson O.S."/>
        </authorList>
    </citation>
    <scope>NUCLEOTIDE SEQUENCE [LARGE SCALE GENOMIC DNA]</scope>
    <source>
        <strain evidence="3 4">CCALA 953</strain>
    </source>
</reference>
<dbReference type="GO" id="GO:0006046">
    <property type="term" value="P:N-acetylglucosamine catabolic process"/>
    <property type="evidence" value="ECO:0007669"/>
    <property type="project" value="TreeGrafter"/>
</dbReference>
<evidence type="ECO:0000313" key="4">
    <source>
        <dbReference type="Proteomes" id="UP000218238"/>
    </source>
</evidence>
<dbReference type="GO" id="GO:0042802">
    <property type="term" value="F:identical protein binding"/>
    <property type="evidence" value="ECO:0007669"/>
    <property type="project" value="TreeGrafter"/>
</dbReference>
<dbReference type="Proteomes" id="UP000218238">
    <property type="component" value="Unassembled WGS sequence"/>
</dbReference>
<dbReference type="EMBL" id="NTFS01000125">
    <property type="protein sequence ID" value="PAX53979.1"/>
    <property type="molecule type" value="Genomic_DNA"/>
</dbReference>
<dbReference type="GO" id="GO:0006043">
    <property type="term" value="P:glucosamine catabolic process"/>
    <property type="evidence" value="ECO:0007669"/>
    <property type="project" value="TreeGrafter"/>
</dbReference>
<dbReference type="GO" id="GO:0004342">
    <property type="term" value="F:glucosamine-6-phosphate deaminase activity"/>
    <property type="evidence" value="ECO:0007669"/>
    <property type="project" value="InterPro"/>
</dbReference>
<dbReference type="PANTHER" id="PTHR11280:SF6">
    <property type="entry name" value="GLUCOSAMINE-6-PHOSPHATE ISOMERASE NAGB"/>
    <property type="match status" value="1"/>
</dbReference>
<dbReference type="Pfam" id="PF01182">
    <property type="entry name" value="Glucosamine_iso"/>
    <property type="match status" value="1"/>
</dbReference>
<organism evidence="3 4">
    <name type="scientific">Brunnivagina elsteri CCALA 953</name>
    <dbReference type="NCBI Taxonomy" id="987040"/>
    <lineage>
        <taxon>Bacteria</taxon>
        <taxon>Bacillati</taxon>
        <taxon>Cyanobacteriota</taxon>
        <taxon>Cyanophyceae</taxon>
        <taxon>Nostocales</taxon>
        <taxon>Calotrichaceae</taxon>
        <taxon>Brunnivagina</taxon>
    </lineage>
</organism>
<dbReference type="InterPro" id="IPR004547">
    <property type="entry name" value="Glucosamine6P_isomerase"/>
</dbReference>
<comment type="caution">
    <text evidence="3">The sequence shown here is derived from an EMBL/GenBank/DDBJ whole genome shotgun (WGS) entry which is preliminary data.</text>
</comment>
<evidence type="ECO:0000259" key="2">
    <source>
        <dbReference type="Pfam" id="PF01182"/>
    </source>
</evidence>
<keyword evidence="1" id="KW-0119">Carbohydrate metabolism</keyword>
<dbReference type="GO" id="GO:0005737">
    <property type="term" value="C:cytoplasm"/>
    <property type="evidence" value="ECO:0007669"/>
    <property type="project" value="TreeGrafter"/>
</dbReference>
<dbReference type="CDD" id="cd01399">
    <property type="entry name" value="GlcN6P_deaminase"/>
    <property type="match status" value="1"/>
</dbReference>
<dbReference type="SUPFAM" id="SSF100950">
    <property type="entry name" value="NagB/RpiA/CoA transferase-like"/>
    <property type="match status" value="1"/>
</dbReference>
<keyword evidence="4" id="KW-1185">Reference proteome</keyword>
<dbReference type="PANTHER" id="PTHR11280">
    <property type="entry name" value="GLUCOSAMINE-6-PHOSPHATE ISOMERASE"/>
    <property type="match status" value="1"/>
</dbReference>
<dbReference type="InterPro" id="IPR006148">
    <property type="entry name" value="Glc/Gal-6P_isomerase"/>
</dbReference>
<evidence type="ECO:0000313" key="3">
    <source>
        <dbReference type="EMBL" id="PAX53979.1"/>
    </source>
</evidence>
<dbReference type="Gene3D" id="3.40.50.1360">
    <property type="match status" value="1"/>
</dbReference>
<evidence type="ECO:0000256" key="1">
    <source>
        <dbReference type="ARBA" id="ARBA00023277"/>
    </source>
</evidence>
<dbReference type="GO" id="GO:0005975">
    <property type="term" value="P:carbohydrate metabolic process"/>
    <property type="evidence" value="ECO:0007669"/>
    <property type="project" value="InterPro"/>
</dbReference>
<dbReference type="RefSeq" id="WP_095722110.1">
    <property type="nucleotide sequence ID" value="NZ_NTFS01000125.1"/>
</dbReference>
<sequence>MMVPKENFCVDELVVNVYNSEAEIAEDAAEIVSKYLHSLLLEQDTVRVLLATGNSQLKFLDALIAFGGVDWSRVTCFHLDEYLGIDGNHSGSFRYYLREKVEKRVYPHVFNYIEGDTLQPLGECDRYSQLLRSQSIDLCLLGIGENGHLAFNDPSVADFSDSYGVKLVKLDEVNRQQQVNTGYFSSIESVPQYAFTVTIPMICQSKKIICLASGKRKAEIIKTMLQGEISTACPASILRTQSQAMLFLDIESASL</sequence>
<dbReference type="AlphaFoldDB" id="A0A2A2TIR1"/>
<dbReference type="GO" id="GO:0019262">
    <property type="term" value="P:N-acetylneuraminate catabolic process"/>
    <property type="evidence" value="ECO:0007669"/>
    <property type="project" value="TreeGrafter"/>
</dbReference>
<gene>
    <name evidence="3" type="ORF">CK510_13015</name>
</gene>
<proteinExistence type="predicted"/>
<dbReference type="InterPro" id="IPR037171">
    <property type="entry name" value="NagB/RpiA_transferase-like"/>
</dbReference>
<dbReference type="OrthoDB" id="9791139at2"/>
<name>A0A2A2TIR1_9CYAN</name>
<feature type="domain" description="Glucosamine/galactosamine-6-phosphate isomerase" evidence="2">
    <location>
        <begin position="20"/>
        <end position="243"/>
    </location>
</feature>
<accession>A0A2A2TIR1</accession>